<dbReference type="GO" id="GO:0003747">
    <property type="term" value="F:translation release factor activity"/>
    <property type="evidence" value="ECO:0007669"/>
    <property type="project" value="InterPro"/>
</dbReference>
<dbReference type="InterPro" id="IPR050057">
    <property type="entry name" value="Prokaryotic/Mito_RF"/>
</dbReference>
<comment type="similarity">
    <text evidence="1">Belongs to the prokaryotic/mitochondrial release factor family.</text>
</comment>
<feature type="compositionally biased region" description="Basic residues" evidence="2">
    <location>
        <begin position="90"/>
        <end position="116"/>
    </location>
</feature>
<reference evidence="4" key="1">
    <citation type="submission" date="2018-05" db="EMBL/GenBank/DDBJ databases">
        <authorList>
            <person name="Lanie J.A."/>
            <person name="Ng W.-L."/>
            <person name="Kazmierczak K.M."/>
            <person name="Andrzejewski T.M."/>
            <person name="Davidsen T.M."/>
            <person name="Wayne K.J."/>
            <person name="Tettelin H."/>
            <person name="Glass J.I."/>
            <person name="Rusch D."/>
            <person name="Podicherti R."/>
            <person name="Tsui H.-C.T."/>
            <person name="Winkler M.E."/>
        </authorList>
    </citation>
    <scope>NUCLEOTIDE SEQUENCE</scope>
</reference>
<evidence type="ECO:0000256" key="1">
    <source>
        <dbReference type="ARBA" id="ARBA00010835"/>
    </source>
</evidence>
<dbReference type="GO" id="GO:0009507">
    <property type="term" value="C:chloroplast"/>
    <property type="evidence" value="ECO:0007669"/>
    <property type="project" value="TreeGrafter"/>
</dbReference>
<dbReference type="InterPro" id="IPR045853">
    <property type="entry name" value="Pep_chain_release_fac_I_sf"/>
</dbReference>
<sequence>MDKQIPAEITIPKSDEVLLAQCRVETFRAGGPGGQHQNKTETAVRIVHLATGISSVARDERSQLRNRHLAISRLREKLEAHNKMPEPRHRTMIPKREKKRRLERKRQRSQTKRLRKKPDTDLE</sequence>
<gene>
    <name evidence="4" type="ORF">METZ01_LOCUS18087</name>
</gene>
<feature type="compositionally biased region" description="Basic and acidic residues" evidence="2">
    <location>
        <begin position="76"/>
        <end position="89"/>
    </location>
</feature>
<protein>
    <recommendedName>
        <fullName evidence="3">Prokaryotic-type class I peptide chain release factors domain-containing protein</fullName>
    </recommendedName>
</protein>
<dbReference type="EMBL" id="UINC01000954">
    <property type="protein sequence ID" value="SUZ65233.1"/>
    <property type="molecule type" value="Genomic_DNA"/>
</dbReference>
<proteinExistence type="inferred from homology"/>
<organism evidence="4">
    <name type="scientific">marine metagenome</name>
    <dbReference type="NCBI Taxonomy" id="408172"/>
    <lineage>
        <taxon>unclassified sequences</taxon>
        <taxon>metagenomes</taxon>
        <taxon>ecological metagenomes</taxon>
    </lineage>
</organism>
<feature type="domain" description="Prokaryotic-type class I peptide chain release factors" evidence="3">
    <location>
        <begin position="20"/>
        <end position="115"/>
    </location>
</feature>
<name>A0A381PIG8_9ZZZZ</name>
<evidence type="ECO:0000313" key="4">
    <source>
        <dbReference type="EMBL" id="SUZ65233.1"/>
    </source>
</evidence>
<evidence type="ECO:0000256" key="2">
    <source>
        <dbReference type="SAM" id="MobiDB-lite"/>
    </source>
</evidence>
<dbReference type="Pfam" id="PF00472">
    <property type="entry name" value="RF-1"/>
    <property type="match status" value="1"/>
</dbReference>
<dbReference type="AlphaFoldDB" id="A0A381PIG8"/>
<dbReference type="SUPFAM" id="SSF75620">
    <property type="entry name" value="Release factor"/>
    <property type="match status" value="1"/>
</dbReference>
<feature type="region of interest" description="Disordered" evidence="2">
    <location>
        <begin position="76"/>
        <end position="123"/>
    </location>
</feature>
<dbReference type="PANTHER" id="PTHR43804">
    <property type="entry name" value="LD18447P"/>
    <property type="match status" value="1"/>
</dbReference>
<evidence type="ECO:0000259" key="3">
    <source>
        <dbReference type="Pfam" id="PF00472"/>
    </source>
</evidence>
<dbReference type="PANTHER" id="PTHR43804:SF6">
    <property type="entry name" value="CLASS I PEPTIDE CHAIN RELEASE FACTOR"/>
    <property type="match status" value="1"/>
</dbReference>
<accession>A0A381PIG8</accession>
<dbReference type="Gene3D" id="3.30.160.20">
    <property type="match status" value="1"/>
</dbReference>
<dbReference type="InterPro" id="IPR000352">
    <property type="entry name" value="Pep_chain_release_fac_I"/>
</dbReference>